<dbReference type="PROSITE" id="PS50005">
    <property type="entry name" value="TPR"/>
    <property type="match status" value="2"/>
</dbReference>
<feature type="repeat" description="TPR" evidence="1">
    <location>
        <begin position="319"/>
        <end position="352"/>
    </location>
</feature>
<dbReference type="InterPro" id="IPR011990">
    <property type="entry name" value="TPR-like_helical_dom_sf"/>
</dbReference>
<keyword evidence="1" id="KW-0802">TPR repeat</keyword>
<dbReference type="SUPFAM" id="SSF48452">
    <property type="entry name" value="TPR-like"/>
    <property type="match status" value="2"/>
</dbReference>
<dbReference type="Pfam" id="PF13432">
    <property type="entry name" value="TPR_16"/>
    <property type="match status" value="1"/>
</dbReference>
<feature type="domain" description="Glycosyltransferase 2-like" evidence="2">
    <location>
        <begin position="7"/>
        <end position="141"/>
    </location>
</feature>
<dbReference type="EMBL" id="QPJD01000004">
    <property type="protein sequence ID" value="RCW49529.1"/>
    <property type="molecule type" value="Genomic_DNA"/>
</dbReference>
<evidence type="ECO:0000313" key="4">
    <source>
        <dbReference type="Proteomes" id="UP000252415"/>
    </source>
</evidence>
<dbReference type="OrthoDB" id="9815923at2"/>
<dbReference type="InterPro" id="IPR019734">
    <property type="entry name" value="TPR_rpt"/>
</dbReference>
<evidence type="ECO:0000313" key="3">
    <source>
        <dbReference type="EMBL" id="RCW49529.1"/>
    </source>
</evidence>
<evidence type="ECO:0000259" key="2">
    <source>
        <dbReference type="Pfam" id="PF00535"/>
    </source>
</evidence>
<proteinExistence type="predicted"/>
<sequence>MTDALLSIQLIVRNEETLLPFCLDSVKTIADEIVVVDTGSTDRSVEIARSYGAKVIVSKWNDDFSYARNQGLAHTQAQWIFYIDADEVLTEGKESLRERLTATNAEAFWVNIENVLGRLPEERLQHRMIRLFRNNPSYRFRERIHEQIIPSILERCTPDRLELSNLKLTHLGYFAEIKNQSEKRERNERILASMLSESNQDPFVLYNLAIAKEQRGDTQEALKDLLSAKASAPAAAAYRPVLIRDIAKLYLTIERPDEAARMLNEECGNYQDYPDLYFLLGRSYRLQGLYPEALQAFQKAAGCQPSSAPYAIETGTATFRAYTELGELLAKLGQYESAKTCYEKAMEFHAGYMPALLGWTAALDALNVSIDTITAGLQQLLAKLPDRAKKYAEAMIYLGRFEELIGTHNDERDPAEPELEYFTALAHLHLKQYDQAILILQNLSATVLPDRRTDISQMLALATWSRGSALGYEFYWELDADVRRLYRSLERRLWKRPKEAMDPAMLQMAREMIGKAVQTGLLDTASELAGSDPALLMHAAKCLYRSGYVQLAADLFIHLLEGDSLDAEATVCLAEILYDRAHYGEAAALFEQAVPEIGDAARIGAVLSYLQTSRSLLQQALEFTPDSSLLKGELQKTATGIELLNKIGWRTEWTPAQRRSAGVVTPDFLMHDRER</sequence>
<dbReference type="SMART" id="SM00028">
    <property type="entry name" value="TPR"/>
    <property type="match status" value="4"/>
</dbReference>
<keyword evidence="4" id="KW-1185">Reference proteome</keyword>
<dbReference type="PANTHER" id="PTHR43630">
    <property type="entry name" value="POLY-BETA-1,6-N-ACETYL-D-GLUCOSAMINE SYNTHASE"/>
    <property type="match status" value="1"/>
</dbReference>
<dbReference type="Proteomes" id="UP000252415">
    <property type="component" value="Unassembled WGS sequence"/>
</dbReference>
<dbReference type="SUPFAM" id="SSF53448">
    <property type="entry name" value="Nucleotide-diphospho-sugar transferases"/>
    <property type="match status" value="1"/>
</dbReference>
<protein>
    <submittedName>
        <fullName evidence="3">Tetratricopeptide repeat protein</fullName>
    </submittedName>
</protein>
<dbReference type="Pfam" id="PF00535">
    <property type="entry name" value="Glycos_transf_2"/>
    <property type="match status" value="1"/>
</dbReference>
<comment type="caution">
    <text evidence="3">The sequence shown here is derived from an EMBL/GenBank/DDBJ whole genome shotgun (WGS) entry which is preliminary data.</text>
</comment>
<dbReference type="RefSeq" id="WP_114379440.1">
    <property type="nucleotide sequence ID" value="NZ_QPJD01000004.1"/>
</dbReference>
<evidence type="ECO:0000256" key="1">
    <source>
        <dbReference type="PROSITE-ProRule" id="PRU00339"/>
    </source>
</evidence>
<dbReference type="InterPro" id="IPR001173">
    <property type="entry name" value="Glyco_trans_2-like"/>
</dbReference>
<dbReference type="CDD" id="cd02511">
    <property type="entry name" value="Beta4Glucosyltransferase"/>
    <property type="match status" value="1"/>
</dbReference>
<dbReference type="InterPro" id="IPR029044">
    <property type="entry name" value="Nucleotide-diphossugar_trans"/>
</dbReference>
<dbReference type="Gene3D" id="3.90.550.10">
    <property type="entry name" value="Spore Coat Polysaccharide Biosynthesis Protein SpsA, Chain A"/>
    <property type="match status" value="1"/>
</dbReference>
<dbReference type="PANTHER" id="PTHR43630:SF2">
    <property type="entry name" value="GLYCOSYLTRANSFERASE"/>
    <property type="match status" value="1"/>
</dbReference>
<accession>A0A368W3N4</accession>
<reference evidence="3 4" key="1">
    <citation type="submission" date="2018-07" db="EMBL/GenBank/DDBJ databases">
        <title>Genomic Encyclopedia of Type Strains, Phase III (KMG-III): the genomes of soil and plant-associated and newly described type strains.</title>
        <authorList>
            <person name="Whitman W."/>
        </authorList>
    </citation>
    <scope>NUCLEOTIDE SEQUENCE [LARGE SCALE GENOMIC DNA]</scope>
    <source>
        <strain evidence="3 4">CECT 7506</strain>
    </source>
</reference>
<name>A0A368W3N4_9BACL</name>
<dbReference type="AlphaFoldDB" id="A0A368W3N4"/>
<feature type="repeat" description="TPR" evidence="1">
    <location>
        <begin position="274"/>
        <end position="307"/>
    </location>
</feature>
<dbReference type="Gene3D" id="1.25.40.10">
    <property type="entry name" value="Tetratricopeptide repeat domain"/>
    <property type="match status" value="3"/>
</dbReference>
<organism evidence="3 4">
    <name type="scientific">Paenibacillus prosopidis</name>
    <dbReference type="NCBI Taxonomy" id="630520"/>
    <lineage>
        <taxon>Bacteria</taxon>
        <taxon>Bacillati</taxon>
        <taxon>Bacillota</taxon>
        <taxon>Bacilli</taxon>
        <taxon>Bacillales</taxon>
        <taxon>Paenibacillaceae</taxon>
        <taxon>Paenibacillus</taxon>
    </lineage>
</organism>
<dbReference type="Pfam" id="PF13181">
    <property type="entry name" value="TPR_8"/>
    <property type="match status" value="1"/>
</dbReference>
<gene>
    <name evidence="3" type="ORF">DFP97_104187</name>
</gene>